<keyword evidence="2" id="KW-0539">Nucleus</keyword>
<name>A0A1S2Z2J3_CICAR</name>
<dbReference type="GO" id="GO:0006950">
    <property type="term" value="P:response to stress"/>
    <property type="evidence" value="ECO:0007669"/>
    <property type="project" value="UniProtKB-ARBA"/>
</dbReference>
<dbReference type="OrthoDB" id="1430338at2759"/>
<organism evidence="4 5">
    <name type="scientific">Cicer arietinum</name>
    <name type="common">Chickpea</name>
    <name type="synonym">Garbanzo</name>
    <dbReference type="NCBI Taxonomy" id="3827"/>
    <lineage>
        <taxon>Eukaryota</taxon>
        <taxon>Viridiplantae</taxon>
        <taxon>Streptophyta</taxon>
        <taxon>Embryophyta</taxon>
        <taxon>Tracheophyta</taxon>
        <taxon>Spermatophyta</taxon>
        <taxon>Magnoliopsida</taxon>
        <taxon>eudicotyledons</taxon>
        <taxon>Gunneridae</taxon>
        <taxon>Pentapetalae</taxon>
        <taxon>rosids</taxon>
        <taxon>fabids</taxon>
        <taxon>Fabales</taxon>
        <taxon>Fabaceae</taxon>
        <taxon>Papilionoideae</taxon>
        <taxon>50 kb inversion clade</taxon>
        <taxon>NPAAA clade</taxon>
        <taxon>Hologalegina</taxon>
        <taxon>IRL clade</taxon>
        <taxon>Cicereae</taxon>
        <taxon>Cicer</taxon>
    </lineage>
</organism>
<evidence type="ECO:0000313" key="5">
    <source>
        <dbReference type="RefSeq" id="XP_004513873.1"/>
    </source>
</evidence>
<dbReference type="PROSITE" id="PS51257">
    <property type="entry name" value="PROKAR_LIPOPROTEIN"/>
    <property type="match status" value="1"/>
</dbReference>
<reference evidence="5" key="1">
    <citation type="submission" date="2025-08" db="UniProtKB">
        <authorList>
            <consortium name="RefSeq"/>
        </authorList>
    </citation>
    <scope>IDENTIFICATION</scope>
    <source>
        <tissue evidence="5">Etiolated seedlings</tissue>
    </source>
</reference>
<dbReference type="eggNOG" id="ENOG502SC1I">
    <property type="taxonomic scope" value="Eukaryota"/>
</dbReference>
<dbReference type="STRING" id="3827.A0A1S2Z2J3"/>
<dbReference type="AlphaFoldDB" id="A0A1S2Z2J3"/>
<evidence type="ECO:0000313" key="4">
    <source>
        <dbReference type="Proteomes" id="UP000087171"/>
    </source>
</evidence>
<evidence type="ECO:0000256" key="2">
    <source>
        <dbReference type="ARBA" id="ARBA00023242"/>
    </source>
</evidence>
<dbReference type="PANTHER" id="PTHR33172">
    <property type="entry name" value="OS08G0516900 PROTEIN"/>
    <property type="match status" value="1"/>
</dbReference>
<feature type="compositionally biased region" description="Polar residues" evidence="3">
    <location>
        <begin position="134"/>
        <end position="143"/>
    </location>
</feature>
<dbReference type="Proteomes" id="UP000087171">
    <property type="component" value="Unplaced"/>
</dbReference>
<keyword evidence="4" id="KW-1185">Reference proteome</keyword>
<accession>A0A1S2Z2J3</accession>
<sequence length="159" mass="17690">MDTNKIIKNSSNNVSFAVYGCLNIEEGNYNNPPLESKESNQSTYSPNISDISSLSLSSLSWLSSPPSPSSSSSSSSIESKCDFSEFLVQLHIKRGLSKYYRGKSRTFRSLSDVRCLEDLSKKEIPHHKKKAYSPFQSPKTSISKKAGRSCFTSLLSKWS</sequence>
<protein>
    <submittedName>
        <fullName evidence="5">Uncharacterized protein LOC101489917</fullName>
    </submittedName>
</protein>
<feature type="region of interest" description="Disordered" evidence="3">
    <location>
        <begin position="58"/>
        <end position="77"/>
    </location>
</feature>
<dbReference type="InterPro" id="IPR051992">
    <property type="entry name" value="OxStress_Response_Reg"/>
</dbReference>
<gene>
    <name evidence="5" type="primary">LOC101489917</name>
</gene>
<dbReference type="RefSeq" id="XP_004513873.1">
    <property type="nucleotide sequence ID" value="XM_004513816.2"/>
</dbReference>
<feature type="region of interest" description="Disordered" evidence="3">
    <location>
        <begin position="129"/>
        <end position="148"/>
    </location>
</feature>
<dbReference type="GO" id="GO:0005634">
    <property type="term" value="C:nucleus"/>
    <property type="evidence" value="ECO:0007669"/>
    <property type="project" value="UniProtKB-SubCell"/>
</dbReference>
<comment type="subcellular location">
    <subcellularLocation>
        <location evidence="1">Nucleus</location>
    </subcellularLocation>
</comment>
<dbReference type="PaxDb" id="3827-XP_004513873.1"/>
<evidence type="ECO:0000256" key="1">
    <source>
        <dbReference type="ARBA" id="ARBA00004123"/>
    </source>
</evidence>
<evidence type="ECO:0000256" key="3">
    <source>
        <dbReference type="SAM" id="MobiDB-lite"/>
    </source>
</evidence>
<dbReference type="PANTHER" id="PTHR33172:SF29">
    <property type="entry name" value="OS06G0559400 PROTEIN"/>
    <property type="match status" value="1"/>
</dbReference>
<proteinExistence type="predicted"/>